<comment type="caution">
    <text evidence="1">The sequence shown here is derived from an EMBL/GenBank/DDBJ whole genome shotgun (WGS) entry which is preliminary data.</text>
</comment>
<protein>
    <submittedName>
        <fullName evidence="1">Uncharacterized protein</fullName>
    </submittedName>
</protein>
<accession>A0A9W6VM12</accession>
<sequence length="318" mass="35250">MSQLVLSVPETVTSHYVIATSRPLDDPSTVVPWRVPEPFRAAAAEALRSPRLGVFTLGADEATWRLDDLLASDDDRRRVRESTHQVLVVHRAPTVDQPHGEQTARAVARAIADATDGVLIDPQARQVVLRDGLARTERGWFRMGDQWFGTRYGVDDTAARSAHRDDFGGTESCACLRITLLGLRRFGLPDLVIDNVACAHDLPALSLLRSLACRLLIDQWRWARLHPGKPTRPLDDHPKIDPEDFWTFWGATPFVDGHPITARLVPVSRDTLKVTPPKDYPGTRATWSREVLAPAMPPLVGCPADEDAPWPHSAQSKA</sequence>
<evidence type="ECO:0000313" key="1">
    <source>
        <dbReference type="EMBL" id="GLY73235.1"/>
    </source>
</evidence>
<dbReference type="EMBL" id="BSTJ01000001">
    <property type="protein sequence ID" value="GLY73235.1"/>
    <property type="molecule type" value="Genomic_DNA"/>
</dbReference>
<dbReference type="Proteomes" id="UP001165135">
    <property type="component" value="Unassembled WGS sequence"/>
</dbReference>
<name>A0A9W6VM12_9ACTN</name>
<proteinExistence type="predicted"/>
<evidence type="ECO:0000313" key="2">
    <source>
        <dbReference type="Proteomes" id="UP001165135"/>
    </source>
</evidence>
<dbReference type="AlphaFoldDB" id="A0A9W6VM12"/>
<reference evidence="1" key="1">
    <citation type="submission" date="2023-03" db="EMBL/GenBank/DDBJ databases">
        <title>Actinoallomurus iriomotensis NBRC 103681.</title>
        <authorList>
            <person name="Ichikawa N."/>
            <person name="Sato H."/>
            <person name="Tonouchi N."/>
        </authorList>
    </citation>
    <scope>NUCLEOTIDE SEQUENCE</scope>
    <source>
        <strain evidence="1">NBRC 103681</strain>
    </source>
</reference>
<dbReference type="RefSeq" id="WP_285618493.1">
    <property type="nucleotide sequence ID" value="NZ_BSTJ01000001.1"/>
</dbReference>
<gene>
    <name evidence="1" type="ORF">Airi01_015020</name>
</gene>
<organism evidence="1 2">
    <name type="scientific">Actinoallomurus iriomotensis</name>
    <dbReference type="NCBI Taxonomy" id="478107"/>
    <lineage>
        <taxon>Bacteria</taxon>
        <taxon>Bacillati</taxon>
        <taxon>Actinomycetota</taxon>
        <taxon>Actinomycetes</taxon>
        <taxon>Streptosporangiales</taxon>
        <taxon>Thermomonosporaceae</taxon>
        <taxon>Actinoallomurus</taxon>
    </lineage>
</organism>